<comment type="caution">
    <text evidence="3">The sequence shown here is derived from an EMBL/GenBank/DDBJ whole genome shotgun (WGS) entry which is preliminary data.</text>
</comment>
<evidence type="ECO:0000259" key="2">
    <source>
        <dbReference type="PROSITE" id="PS51385"/>
    </source>
</evidence>
<dbReference type="GO" id="GO:0003729">
    <property type="term" value="F:mRNA binding"/>
    <property type="evidence" value="ECO:0007669"/>
    <property type="project" value="TreeGrafter"/>
</dbReference>
<dbReference type="GO" id="GO:0031087">
    <property type="term" value="P:deadenylation-independent decapping of nuclear-transcribed mRNA"/>
    <property type="evidence" value="ECO:0007669"/>
    <property type="project" value="TreeGrafter"/>
</dbReference>
<feature type="region of interest" description="Disordered" evidence="1">
    <location>
        <begin position="1"/>
        <end position="34"/>
    </location>
</feature>
<dbReference type="GO" id="GO:0000932">
    <property type="term" value="C:P-body"/>
    <property type="evidence" value="ECO:0007669"/>
    <property type="project" value="TreeGrafter"/>
</dbReference>
<dbReference type="Proteomes" id="UP000193642">
    <property type="component" value="Unassembled WGS sequence"/>
</dbReference>
<dbReference type="Pfam" id="PF03853">
    <property type="entry name" value="YjeF_N"/>
    <property type="match status" value="1"/>
</dbReference>
<protein>
    <submittedName>
        <fullName evidence="3">YjeF N-terminal domain-like protein</fullName>
    </submittedName>
</protein>
<evidence type="ECO:0000256" key="1">
    <source>
        <dbReference type="SAM" id="MobiDB-lite"/>
    </source>
</evidence>
<dbReference type="EMBL" id="MCGO01000003">
    <property type="protein sequence ID" value="ORY52441.1"/>
    <property type="molecule type" value="Genomic_DNA"/>
</dbReference>
<feature type="compositionally biased region" description="Acidic residues" evidence="1">
    <location>
        <begin position="12"/>
        <end position="34"/>
    </location>
</feature>
<dbReference type="AlphaFoldDB" id="A0A1Y2CZJ1"/>
<organism evidence="3 4">
    <name type="scientific">Rhizoclosmatium globosum</name>
    <dbReference type="NCBI Taxonomy" id="329046"/>
    <lineage>
        <taxon>Eukaryota</taxon>
        <taxon>Fungi</taxon>
        <taxon>Fungi incertae sedis</taxon>
        <taxon>Chytridiomycota</taxon>
        <taxon>Chytridiomycota incertae sedis</taxon>
        <taxon>Chytridiomycetes</taxon>
        <taxon>Chytridiales</taxon>
        <taxon>Chytriomycetaceae</taxon>
        <taxon>Rhizoclosmatium</taxon>
    </lineage>
</organism>
<reference evidence="3 4" key="1">
    <citation type="submission" date="2016-07" db="EMBL/GenBank/DDBJ databases">
        <title>Pervasive Adenine N6-methylation of Active Genes in Fungi.</title>
        <authorList>
            <consortium name="DOE Joint Genome Institute"/>
            <person name="Mondo S.J."/>
            <person name="Dannebaum R.O."/>
            <person name="Kuo R.C."/>
            <person name="Labutti K."/>
            <person name="Haridas S."/>
            <person name="Kuo A."/>
            <person name="Salamov A."/>
            <person name="Ahrendt S.R."/>
            <person name="Lipzen A."/>
            <person name="Sullivan W."/>
            <person name="Andreopoulos W.B."/>
            <person name="Clum A."/>
            <person name="Lindquist E."/>
            <person name="Daum C."/>
            <person name="Ramamoorthy G.K."/>
            <person name="Gryganskyi A."/>
            <person name="Culley D."/>
            <person name="Magnuson J.K."/>
            <person name="James T.Y."/>
            <person name="O'Malley M.A."/>
            <person name="Stajich J.E."/>
            <person name="Spatafora J.W."/>
            <person name="Visel A."/>
            <person name="Grigoriev I.V."/>
        </authorList>
    </citation>
    <scope>NUCLEOTIDE SEQUENCE [LARGE SCALE GENOMIC DNA]</scope>
    <source>
        <strain evidence="3 4">JEL800</strain>
    </source>
</reference>
<keyword evidence="4" id="KW-1185">Reference proteome</keyword>
<accession>A0A1Y2CZJ1</accession>
<dbReference type="PROSITE" id="PS51385">
    <property type="entry name" value="YJEF_N"/>
    <property type="match status" value="1"/>
</dbReference>
<gene>
    <name evidence="3" type="ORF">BCR33DRAFT_824103</name>
</gene>
<evidence type="ECO:0000313" key="4">
    <source>
        <dbReference type="Proteomes" id="UP000193642"/>
    </source>
</evidence>
<name>A0A1Y2CZJ1_9FUNG</name>
<proteinExistence type="predicted"/>
<dbReference type="InterPro" id="IPR004443">
    <property type="entry name" value="YjeF_N_dom"/>
</dbReference>
<dbReference type="STRING" id="329046.A0A1Y2CZJ1"/>
<dbReference type="PANTHER" id="PTHR13612:SF0">
    <property type="entry name" value="ENHANCER OF MRNA-DECAPPING PROTEIN 3"/>
    <property type="match status" value="1"/>
</dbReference>
<dbReference type="Gene3D" id="3.40.50.10260">
    <property type="entry name" value="YjeF N-terminal domain"/>
    <property type="match status" value="1"/>
</dbReference>
<dbReference type="GO" id="GO:0033962">
    <property type="term" value="P:P-body assembly"/>
    <property type="evidence" value="ECO:0007669"/>
    <property type="project" value="TreeGrafter"/>
</dbReference>
<sequence>MVLQESGGETGNDAEAEEDDDEFDSDDFFDDDETHYEDLLSTLGSSVGPSYTPSRRVAGRKRPVFKSVGGAPVYGITPDEMNEVERICVQETGPDESQMIENAGRSAATLVIQALGGARRIKVGNHNAAPTVVVMAGNNKIGAYGLCTARHLANHEVNVVVCLVGGETDLSNAVSQQRKIFLPTGGQVVKHVHELPQVLDIIVDALLGSVQQILHLVEVDRVLTTELIEWCNEERANVLCLDIPSGINGFTGVPSSKLFVSPKWTLAFGLPKACLVNVMDKGELLLADIGIPKIVFQKLSVAIASGGRGKQPIRYVPPFGDKYIVGLTIPQ</sequence>
<dbReference type="SUPFAM" id="SSF64153">
    <property type="entry name" value="YjeF N-terminal domain-like"/>
    <property type="match status" value="1"/>
</dbReference>
<dbReference type="PANTHER" id="PTHR13612">
    <property type="entry name" value="ENHANCER OF MRNA-DECAPPING PROTEIN 3"/>
    <property type="match status" value="1"/>
</dbReference>
<dbReference type="OrthoDB" id="10030313at2759"/>
<feature type="domain" description="YjeF N-terminal" evidence="2">
    <location>
        <begin position="81"/>
        <end position="297"/>
    </location>
</feature>
<dbReference type="InterPro" id="IPR036652">
    <property type="entry name" value="YjeF_N_dom_sf"/>
</dbReference>
<evidence type="ECO:0000313" key="3">
    <source>
        <dbReference type="EMBL" id="ORY52441.1"/>
    </source>
</evidence>